<accession>A4Y9H4</accession>
<organism evidence="3">
    <name type="scientific">Shewanella putrefaciens (strain CN-32 / ATCC BAA-453)</name>
    <dbReference type="NCBI Taxonomy" id="319224"/>
    <lineage>
        <taxon>Bacteria</taxon>
        <taxon>Pseudomonadati</taxon>
        <taxon>Pseudomonadota</taxon>
        <taxon>Gammaproteobacteria</taxon>
        <taxon>Alteromonadales</taxon>
        <taxon>Shewanellaceae</taxon>
        <taxon>Shewanella</taxon>
    </lineage>
</organism>
<dbReference type="Pfam" id="PF00149">
    <property type="entry name" value="Metallophos"/>
    <property type="match status" value="1"/>
</dbReference>
<dbReference type="GO" id="GO:0016787">
    <property type="term" value="F:hydrolase activity"/>
    <property type="evidence" value="ECO:0007669"/>
    <property type="project" value="InterPro"/>
</dbReference>
<dbReference type="PANTHER" id="PTHR12905">
    <property type="entry name" value="METALLOPHOSPHOESTERASE"/>
    <property type="match status" value="1"/>
</dbReference>
<feature type="domain" description="Calcineurin-like phosphoesterase" evidence="2">
    <location>
        <begin position="14"/>
        <end position="186"/>
    </location>
</feature>
<dbReference type="STRING" id="319224.Sputcn32_2890"/>
<protein>
    <submittedName>
        <fullName evidence="3">Metallophosphoesterase</fullName>
    </submittedName>
</protein>
<dbReference type="Gene3D" id="3.60.21.10">
    <property type="match status" value="1"/>
</dbReference>
<dbReference type="KEGG" id="spc:Sputcn32_2890"/>
<dbReference type="InterPro" id="IPR004843">
    <property type="entry name" value="Calcineurin-like_PHP"/>
</dbReference>
<sequence length="221" mass="25153">MTHVIKPTLGCSVKVLHVSDLHFNQAQFEWVTEQSCNYDVLCISGDLLDDSLNQTLSSEEQIEWIKQWTLTLSIPTFICSGNHDQIEFENDEQPSARWLSRLKKDHLYLDGNIVEIGGFYFGCIPYESLNFHKFRYCDVLLHHVPPSKLKVAMQGGEDWGCQDIRAAIKFGELQAKYVLCGHVHQPHARFSKFKNRIISNPGSNPSAEKPNFNSITLVGSE</sequence>
<feature type="region of interest" description="Disordered" evidence="1">
    <location>
        <begin position="201"/>
        <end position="221"/>
    </location>
</feature>
<name>A4Y9H4_SHEPC</name>
<reference evidence="3" key="1">
    <citation type="submission" date="2007-04" db="EMBL/GenBank/DDBJ databases">
        <title>Complete sequence of Shewanella putrefaciens CN-32.</title>
        <authorList>
            <consortium name="US DOE Joint Genome Institute"/>
            <person name="Copeland A."/>
            <person name="Lucas S."/>
            <person name="Lapidus A."/>
            <person name="Barry K."/>
            <person name="Detter J.C."/>
            <person name="Glavina del Rio T."/>
            <person name="Hammon N."/>
            <person name="Israni S."/>
            <person name="Dalin E."/>
            <person name="Tice H."/>
            <person name="Pitluck S."/>
            <person name="Chain P."/>
            <person name="Malfatti S."/>
            <person name="Shin M."/>
            <person name="Vergez L."/>
            <person name="Schmutz J."/>
            <person name="Larimer F."/>
            <person name="Land M."/>
            <person name="Hauser L."/>
            <person name="Kyrpides N."/>
            <person name="Mikhailova N."/>
            <person name="Romine M.F."/>
            <person name="Fredrickson J."/>
            <person name="Tiedje J."/>
            <person name="Richardson P."/>
        </authorList>
    </citation>
    <scope>NUCLEOTIDE SEQUENCE [LARGE SCALE GENOMIC DNA]</scope>
    <source>
        <strain evidence="3">CN-32</strain>
    </source>
</reference>
<proteinExistence type="predicted"/>
<dbReference type="eggNOG" id="COG2129">
    <property type="taxonomic scope" value="Bacteria"/>
</dbReference>
<dbReference type="SUPFAM" id="SSF56300">
    <property type="entry name" value="Metallo-dependent phosphatases"/>
    <property type="match status" value="1"/>
</dbReference>
<dbReference type="AlphaFoldDB" id="A4Y9H4"/>
<dbReference type="CDD" id="cd00838">
    <property type="entry name" value="MPP_superfamily"/>
    <property type="match status" value="1"/>
</dbReference>
<dbReference type="InterPro" id="IPR029052">
    <property type="entry name" value="Metallo-depent_PP-like"/>
</dbReference>
<dbReference type="HOGENOM" id="CLU_105052_0_0_6"/>
<dbReference type="InterPro" id="IPR051693">
    <property type="entry name" value="UPF0046_metallophosphoest"/>
</dbReference>
<evidence type="ECO:0000256" key="1">
    <source>
        <dbReference type="SAM" id="MobiDB-lite"/>
    </source>
</evidence>
<dbReference type="EMBL" id="CP000681">
    <property type="protein sequence ID" value="ABP76607.1"/>
    <property type="molecule type" value="Genomic_DNA"/>
</dbReference>
<evidence type="ECO:0000259" key="2">
    <source>
        <dbReference type="Pfam" id="PF00149"/>
    </source>
</evidence>
<dbReference type="PANTHER" id="PTHR12905:SF0">
    <property type="entry name" value="CALCINEURIN-LIKE PHOSPHOESTERASE DOMAIN-CONTAINING PROTEIN"/>
    <property type="match status" value="1"/>
</dbReference>
<evidence type="ECO:0000313" key="3">
    <source>
        <dbReference type="EMBL" id="ABP76607.1"/>
    </source>
</evidence>
<gene>
    <name evidence="3" type="ordered locus">Sputcn32_2890</name>
</gene>